<dbReference type="InterPro" id="IPR046531">
    <property type="entry name" value="DUF6596"/>
</dbReference>
<evidence type="ECO:0000256" key="4">
    <source>
        <dbReference type="ARBA" id="ARBA00023163"/>
    </source>
</evidence>
<evidence type="ECO:0000313" key="7">
    <source>
        <dbReference type="EMBL" id="MFC4627951.1"/>
    </source>
</evidence>
<keyword evidence="8" id="KW-1185">Reference proteome</keyword>
<dbReference type="Proteomes" id="UP001596011">
    <property type="component" value="Unassembled WGS sequence"/>
</dbReference>
<name>A0ABV9HEA9_9MICO</name>
<dbReference type="Pfam" id="PF08281">
    <property type="entry name" value="Sigma70_r4_2"/>
    <property type="match status" value="1"/>
</dbReference>
<dbReference type="SUPFAM" id="SSF88659">
    <property type="entry name" value="Sigma3 and sigma4 domains of RNA polymerase sigma factors"/>
    <property type="match status" value="1"/>
</dbReference>
<evidence type="ECO:0000313" key="8">
    <source>
        <dbReference type="Proteomes" id="UP001596011"/>
    </source>
</evidence>
<dbReference type="InterPro" id="IPR013249">
    <property type="entry name" value="RNA_pol_sigma70_r4_t2"/>
</dbReference>
<evidence type="ECO:0000259" key="5">
    <source>
        <dbReference type="Pfam" id="PF08281"/>
    </source>
</evidence>
<accession>A0ABV9HEA9</accession>
<feature type="domain" description="DUF6596" evidence="6">
    <location>
        <begin position="177"/>
        <end position="274"/>
    </location>
</feature>
<evidence type="ECO:0000256" key="1">
    <source>
        <dbReference type="ARBA" id="ARBA00010641"/>
    </source>
</evidence>
<dbReference type="InterPro" id="IPR013324">
    <property type="entry name" value="RNA_pol_sigma_r3/r4-like"/>
</dbReference>
<organism evidence="7 8">
    <name type="scientific">Promicromonospora alba</name>
    <dbReference type="NCBI Taxonomy" id="1616110"/>
    <lineage>
        <taxon>Bacteria</taxon>
        <taxon>Bacillati</taxon>
        <taxon>Actinomycetota</taxon>
        <taxon>Actinomycetes</taxon>
        <taxon>Micrococcales</taxon>
        <taxon>Promicromonosporaceae</taxon>
        <taxon>Promicromonospora</taxon>
    </lineage>
</organism>
<dbReference type="Pfam" id="PF20239">
    <property type="entry name" value="DUF6596"/>
    <property type="match status" value="1"/>
</dbReference>
<evidence type="ECO:0000256" key="3">
    <source>
        <dbReference type="ARBA" id="ARBA00023082"/>
    </source>
</evidence>
<evidence type="ECO:0000256" key="2">
    <source>
        <dbReference type="ARBA" id="ARBA00023015"/>
    </source>
</evidence>
<comment type="similarity">
    <text evidence="1">Belongs to the sigma-70 factor family. ECF subfamily.</text>
</comment>
<dbReference type="PANTHER" id="PTHR47756">
    <property type="entry name" value="BLL6612 PROTEIN-RELATED"/>
    <property type="match status" value="1"/>
</dbReference>
<sequence>MPIDPAAFRTAWPQVVRSLAVTTRSLDSGEEYAAEAFARAAAQPDGAIDDLVAWCVQVGRRTWLDAVRHQAVFTRLQPQIARPEVAAVDVPTGPGAPGGDLDDRLALLFVACDDALASGAQLVLAMRVVCGLTIRQIAAHLGIAEATAAARLTRAKSALARARGEFAVPDRAARAARLPVVLACVAGLFTVGQRDGIEPADATQDPARDALTLAEALVAEYPEDPEVLGLRAVCRLGLARRPGRVRDGVALPLDEVDRSAWDQWLLSAGLDDATAAIVRTGMPGGPGGPGRFALEAAISGVHASVRDEAGTDWSRLAQLYDALLQVWPSPATRVARLVVLGRMAMRDGHDLSQIEHELEDLVADGPPYAARDASLALADLARRTGRTDESAGRYRELLDVIPAGPLREFCRRYAG</sequence>
<dbReference type="Gene3D" id="1.10.10.10">
    <property type="entry name" value="Winged helix-like DNA-binding domain superfamily/Winged helix DNA-binding domain"/>
    <property type="match status" value="1"/>
</dbReference>
<dbReference type="RefSeq" id="WP_377133568.1">
    <property type="nucleotide sequence ID" value="NZ_JBHSFI010000003.1"/>
</dbReference>
<keyword evidence="4" id="KW-0804">Transcription</keyword>
<evidence type="ECO:0000259" key="6">
    <source>
        <dbReference type="Pfam" id="PF20239"/>
    </source>
</evidence>
<keyword evidence="2" id="KW-0805">Transcription regulation</keyword>
<protein>
    <submittedName>
        <fullName evidence="7">DUF6596 domain-containing protein</fullName>
    </submittedName>
</protein>
<comment type="caution">
    <text evidence="7">The sequence shown here is derived from an EMBL/GenBank/DDBJ whole genome shotgun (WGS) entry which is preliminary data.</text>
</comment>
<gene>
    <name evidence="7" type="ORF">ACFO6V_06895</name>
</gene>
<proteinExistence type="inferred from homology"/>
<reference evidence="8" key="1">
    <citation type="journal article" date="2019" name="Int. J. Syst. Evol. Microbiol.">
        <title>The Global Catalogue of Microorganisms (GCM) 10K type strain sequencing project: providing services to taxonomists for standard genome sequencing and annotation.</title>
        <authorList>
            <consortium name="The Broad Institute Genomics Platform"/>
            <consortium name="The Broad Institute Genome Sequencing Center for Infectious Disease"/>
            <person name="Wu L."/>
            <person name="Ma J."/>
        </authorList>
    </citation>
    <scope>NUCLEOTIDE SEQUENCE [LARGE SCALE GENOMIC DNA]</scope>
    <source>
        <strain evidence="8">CCUG 42722</strain>
    </source>
</reference>
<dbReference type="InterPro" id="IPR036388">
    <property type="entry name" value="WH-like_DNA-bd_sf"/>
</dbReference>
<dbReference type="EMBL" id="JBHSFI010000003">
    <property type="protein sequence ID" value="MFC4627951.1"/>
    <property type="molecule type" value="Genomic_DNA"/>
</dbReference>
<feature type="domain" description="RNA polymerase sigma factor 70 region 4 type 2" evidence="5">
    <location>
        <begin position="116"/>
        <end position="159"/>
    </location>
</feature>
<keyword evidence="3" id="KW-0731">Sigma factor</keyword>
<dbReference type="PANTHER" id="PTHR47756:SF2">
    <property type="entry name" value="BLL6612 PROTEIN"/>
    <property type="match status" value="1"/>
</dbReference>